<dbReference type="NCBIfam" id="TIGR00089">
    <property type="entry name" value="MiaB/RimO family radical SAM methylthiotransferase"/>
    <property type="match status" value="1"/>
</dbReference>
<sequence>MNRKLGVISLGCSKNLVDTEMMVGILAKAGYELTEDLSTAQIIIINTCTFIDPAKEESIQTILQAARYKKEGVCERLVAAGCLTQQYKEALGKEIPEIDIFIGTDSWQHILEVVQESYIHGNKKIYRFDTAPCEHEELIPRQPLTPPYSAYIKIAEGCSNGCTFCYIPYVRGAMRSRSIPSVVHEVKRLSSEGVREFNLIAQDSSFYGRDLNDGTTLARLLKELVKIDNVKWIRLFYLYPTYFDDELLEIITKEEKICKYVDIPLQHISDSVLRRMHRRDSSQSIKKLLKKLRNTTPYITIRTTLMVGFPGETEADFKELLTFIKAVKFDNMGAFTYSAQDGTPAARMVDQVTEEIKENRYHELMAAQAEISEENNRNLIGVDTEVLVEELLDDGCGNLQAKGRASFQAPEVDGNVYIDHPGDLRPGDFVKAHIIDGYAYDLIAERITTDRGI</sequence>
<comment type="caution">
    <text evidence="14">The sequence shown here is derived from an EMBL/GenBank/DDBJ whole genome shotgun (WGS) entry which is preliminary data.</text>
</comment>
<evidence type="ECO:0000256" key="5">
    <source>
        <dbReference type="ARBA" id="ARBA00022691"/>
    </source>
</evidence>
<evidence type="ECO:0000256" key="7">
    <source>
        <dbReference type="ARBA" id="ARBA00023004"/>
    </source>
</evidence>
<comment type="function">
    <text evidence="1">Catalyzes the methylthiolation of N6-(dimethylallyl)adenosine (i(6)A), leading to the formation of 2-methylthio-N6-(dimethylallyl)adenosine (ms(2)i(6)A) at position 37 in tRNAs that read codons beginning with uridine.</text>
</comment>
<dbReference type="PANTHER" id="PTHR43837">
    <property type="entry name" value="RIBOSOMAL PROTEIN S12 METHYLTHIOTRANSFERASE RIMO"/>
    <property type="match status" value="1"/>
</dbReference>
<dbReference type="PROSITE" id="PS50926">
    <property type="entry name" value="TRAM"/>
    <property type="match status" value="1"/>
</dbReference>
<dbReference type="GO" id="GO:0005840">
    <property type="term" value="C:ribosome"/>
    <property type="evidence" value="ECO:0007669"/>
    <property type="project" value="UniProtKB-KW"/>
</dbReference>
<organism evidence="14 15">
    <name type="scientific">Dialister invisus</name>
    <dbReference type="NCBI Taxonomy" id="218538"/>
    <lineage>
        <taxon>Bacteria</taxon>
        <taxon>Bacillati</taxon>
        <taxon>Bacillota</taxon>
        <taxon>Negativicutes</taxon>
        <taxon>Veillonellales</taxon>
        <taxon>Veillonellaceae</taxon>
        <taxon>Dialister</taxon>
    </lineage>
</organism>
<name>A0A930B999_9FIRM</name>
<comment type="catalytic activity">
    <reaction evidence="9">
        <text>N(6)-dimethylallyladenosine(37) in tRNA + (sulfur carrier)-SH + AH2 + 2 S-adenosyl-L-methionine = 2-methylsulfanyl-N(6)-dimethylallyladenosine(37) in tRNA + (sulfur carrier)-H + 5'-deoxyadenosine + L-methionine + A + S-adenosyl-L-homocysteine + 2 H(+)</text>
        <dbReference type="Rhea" id="RHEA:37067"/>
        <dbReference type="Rhea" id="RHEA-COMP:10375"/>
        <dbReference type="Rhea" id="RHEA-COMP:10376"/>
        <dbReference type="Rhea" id="RHEA-COMP:14737"/>
        <dbReference type="Rhea" id="RHEA-COMP:14739"/>
        <dbReference type="ChEBI" id="CHEBI:13193"/>
        <dbReference type="ChEBI" id="CHEBI:15378"/>
        <dbReference type="ChEBI" id="CHEBI:17319"/>
        <dbReference type="ChEBI" id="CHEBI:17499"/>
        <dbReference type="ChEBI" id="CHEBI:29917"/>
        <dbReference type="ChEBI" id="CHEBI:57844"/>
        <dbReference type="ChEBI" id="CHEBI:57856"/>
        <dbReference type="ChEBI" id="CHEBI:59789"/>
        <dbReference type="ChEBI" id="CHEBI:64428"/>
        <dbReference type="ChEBI" id="CHEBI:74415"/>
        <dbReference type="ChEBI" id="CHEBI:74417"/>
        <dbReference type="EC" id="2.8.4.3"/>
    </reaction>
</comment>
<evidence type="ECO:0000313" key="15">
    <source>
        <dbReference type="Proteomes" id="UP000757890"/>
    </source>
</evidence>
<comment type="subcellular location">
    <subcellularLocation>
        <location evidence="10">Cytoplasm</location>
    </subcellularLocation>
</comment>
<accession>A0A930B999</accession>
<keyword evidence="7 10" id="KW-0408">Iron</keyword>
<feature type="binding site" evidence="10">
    <location>
        <position position="48"/>
    </location>
    <ligand>
        <name>[4Fe-4S] cluster</name>
        <dbReference type="ChEBI" id="CHEBI:49883"/>
        <label>1</label>
    </ligand>
</feature>
<evidence type="ECO:0000313" key="14">
    <source>
        <dbReference type="EMBL" id="MBF1128740.1"/>
    </source>
</evidence>
<keyword evidence="5 10" id="KW-0949">S-adenosyl-L-methionine</keyword>
<dbReference type="CDD" id="cd01335">
    <property type="entry name" value="Radical_SAM"/>
    <property type="match status" value="1"/>
</dbReference>
<keyword evidence="6 10" id="KW-0479">Metal-binding</keyword>
<evidence type="ECO:0000259" key="13">
    <source>
        <dbReference type="PROSITE" id="PS51918"/>
    </source>
</evidence>
<keyword evidence="4 10" id="KW-0808">Transferase</keyword>
<dbReference type="InterPro" id="IPR006638">
    <property type="entry name" value="Elp3/MiaA/NifB-like_rSAM"/>
</dbReference>
<dbReference type="SFLD" id="SFLDF00274">
    <property type="entry name" value="ribosomal_protein_S12_methylth"/>
    <property type="match status" value="1"/>
</dbReference>
<keyword evidence="2 10" id="KW-0004">4Fe-4S</keyword>
<feature type="domain" description="Radical SAM core" evidence="13">
    <location>
        <begin position="144"/>
        <end position="374"/>
    </location>
</feature>
<dbReference type="GO" id="GO:0035597">
    <property type="term" value="F:tRNA-2-methylthio-N(6)-dimethylallyladenosine(37) synthase activity"/>
    <property type="evidence" value="ECO:0007669"/>
    <property type="project" value="UniProtKB-EC"/>
</dbReference>
<evidence type="ECO:0000256" key="8">
    <source>
        <dbReference type="ARBA" id="ARBA00023014"/>
    </source>
</evidence>
<feature type="binding site" evidence="10">
    <location>
        <position position="82"/>
    </location>
    <ligand>
        <name>[4Fe-4S] cluster</name>
        <dbReference type="ChEBI" id="CHEBI:49883"/>
        <label>1</label>
    </ligand>
</feature>
<dbReference type="SFLD" id="SFLDS00029">
    <property type="entry name" value="Radical_SAM"/>
    <property type="match status" value="1"/>
</dbReference>
<dbReference type="PROSITE" id="PS01278">
    <property type="entry name" value="MTTASE_RADICAL"/>
    <property type="match status" value="1"/>
</dbReference>
<dbReference type="InterPro" id="IPR007197">
    <property type="entry name" value="rSAM"/>
</dbReference>
<reference evidence="14" key="1">
    <citation type="submission" date="2020-04" db="EMBL/GenBank/DDBJ databases">
        <title>Deep metagenomics examines the oral microbiome during advanced dental caries in children, revealing novel taxa and co-occurrences with host molecules.</title>
        <authorList>
            <person name="Baker J.L."/>
            <person name="Morton J.T."/>
            <person name="Dinis M."/>
            <person name="Alvarez R."/>
            <person name="Tran N.C."/>
            <person name="Knight R."/>
            <person name="Edlund A."/>
        </authorList>
    </citation>
    <scope>NUCLEOTIDE SEQUENCE</scope>
    <source>
        <strain evidence="14">JCVI_32_bin.14</strain>
    </source>
</reference>
<dbReference type="Pfam" id="PF18693">
    <property type="entry name" value="TRAM_2"/>
    <property type="match status" value="1"/>
</dbReference>
<dbReference type="AlphaFoldDB" id="A0A930B999"/>
<keyword evidence="8 10" id="KW-0411">Iron-sulfur</keyword>
<dbReference type="Gene3D" id="2.40.50.140">
    <property type="entry name" value="Nucleic acid-binding proteins"/>
    <property type="match status" value="1"/>
</dbReference>
<feature type="domain" description="MTTase N-terminal" evidence="12">
    <location>
        <begin position="3"/>
        <end position="119"/>
    </location>
</feature>
<dbReference type="SUPFAM" id="SSF102114">
    <property type="entry name" value="Radical SAM enzymes"/>
    <property type="match status" value="1"/>
</dbReference>
<dbReference type="Gene3D" id="3.80.30.20">
    <property type="entry name" value="tm_1862 like domain"/>
    <property type="match status" value="1"/>
</dbReference>
<feature type="binding site" evidence="10">
    <location>
        <position position="158"/>
    </location>
    <ligand>
        <name>[4Fe-4S] cluster</name>
        <dbReference type="ChEBI" id="CHEBI:49883"/>
        <label>2</label>
        <note>4Fe-4S-S-AdoMet</note>
    </ligand>
</feature>
<proteinExistence type="inferred from homology"/>
<dbReference type="InterPro" id="IPR023404">
    <property type="entry name" value="rSAM_horseshoe"/>
</dbReference>
<dbReference type="HAMAP" id="MF_01865">
    <property type="entry name" value="MTTase_RimO"/>
    <property type="match status" value="1"/>
</dbReference>
<dbReference type="FunFam" id="3.80.30.20:FF:000001">
    <property type="entry name" value="tRNA-2-methylthio-N(6)-dimethylallyladenosine synthase 2"/>
    <property type="match status" value="1"/>
</dbReference>
<dbReference type="InterPro" id="IPR013848">
    <property type="entry name" value="Methylthiotransferase_N"/>
</dbReference>
<comment type="cofactor">
    <cofactor evidence="10">
        <name>[4Fe-4S] cluster</name>
        <dbReference type="ChEBI" id="CHEBI:49883"/>
    </cofactor>
    <text evidence="10">Binds 2 [4Fe-4S] clusters. One cluster is coordinated with 3 cysteines and an exchangeable S-adenosyl-L-methionine.</text>
</comment>
<feature type="binding site" evidence="10">
    <location>
        <position position="12"/>
    </location>
    <ligand>
        <name>[4Fe-4S] cluster</name>
        <dbReference type="ChEBI" id="CHEBI:49883"/>
        <label>1</label>
    </ligand>
</feature>
<evidence type="ECO:0000259" key="11">
    <source>
        <dbReference type="PROSITE" id="PS50926"/>
    </source>
</evidence>
<dbReference type="RefSeq" id="WP_040381057.1">
    <property type="nucleotide sequence ID" value="NZ_CAUUWZ010000001.1"/>
</dbReference>
<keyword evidence="3 10" id="KW-0963">Cytoplasm</keyword>
<dbReference type="PROSITE" id="PS51449">
    <property type="entry name" value="MTTASE_N"/>
    <property type="match status" value="1"/>
</dbReference>
<dbReference type="FunFam" id="3.40.50.12160:FF:000003">
    <property type="entry name" value="CDK5 regulatory subunit-associated protein 1"/>
    <property type="match status" value="1"/>
</dbReference>
<gene>
    <name evidence="10 14" type="primary">rimO</name>
    <name evidence="14" type="ORF">HXL70_01630</name>
</gene>
<dbReference type="Pfam" id="PF04055">
    <property type="entry name" value="Radical_SAM"/>
    <property type="match status" value="1"/>
</dbReference>
<dbReference type="GO" id="GO:0046872">
    <property type="term" value="F:metal ion binding"/>
    <property type="evidence" value="ECO:0007669"/>
    <property type="project" value="UniProtKB-KW"/>
</dbReference>
<dbReference type="GO" id="GO:0005829">
    <property type="term" value="C:cytosol"/>
    <property type="evidence" value="ECO:0007669"/>
    <property type="project" value="TreeGrafter"/>
</dbReference>
<dbReference type="InterPro" id="IPR012340">
    <property type="entry name" value="NA-bd_OB-fold"/>
</dbReference>
<dbReference type="InterPro" id="IPR005839">
    <property type="entry name" value="Methylthiotransferase"/>
</dbReference>
<evidence type="ECO:0000256" key="2">
    <source>
        <dbReference type="ARBA" id="ARBA00022485"/>
    </source>
</evidence>
<evidence type="ECO:0000259" key="12">
    <source>
        <dbReference type="PROSITE" id="PS51449"/>
    </source>
</evidence>
<dbReference type="PANTHER" id="PTHR43837:SF1">
    <property type="entry name" value="RIBOSOMAL PROTEIN US12 METHYLTHIOTRANSFERASE RIMO"/>
    <property type="match status" value="1"/>
</dbReference>
<dbReference type="InterPro" id="IPR002792">
    <property type="entry name" value="TRAM_dom"/>
</dbReference>
<dbReference type="EMBL" id="JABZMK010000002">
    <property type="protein sequence ID" value="MBF1128740.1"/>
    <property type="molecule type" value="Genomic_DNA"/>
</dbReference>
<feature type="binding site" evidence="10">
    <location>
        <position position="165"/>
    </location>
    <ligand>
        <name>[4Fe-4S] cluster</name>
        <dbReference type="ChEBI" id="CHEBI:49883"/>
        <label>2</label>
        <note>4Fe-4S-S-AdoMet</note>
    </ligand>
</feature>
<dbReference type="NCBIfam" id="TIGR01125">
    <property type="entry name" value="30S ribosomal protein S12 methylthiotransferase RimO"/>
    <property type="match status" value="1"/>
</dbReference>
<feature type="domain" description="TRAM" evidence="11">
    <location>
        <begin position="377"/>
        <end position="448"/>
    </location>
</feature>
<evidence type="ECO:0000256" key="9">
    <source>
        <dbReference type="ARBA" id="ARBA00051425"/>
    </source>
</evidence>
<comment type="catalytic activity">
    <reaction evidence="10">
        <text>L-aspartate(89)-[ribosomal protein uS12]-hydrogen + (sulfur carrier)-SH + AH2 + 2 S-adenosyl-L-methionine = 3-methylsulfanyl-L-aspartate(89)-[ribosomal protein uS12]-hydrogen + (sulfur carrier)-H + 5'-deoxyadenosine + L-methionine + A + S-adenosyl-L-homocysteine + 2 H(+)</text>
        <dbReference type="Rhea" id="RHEA:37087"/>
        <dbReference type="Rhea" id="RHEA-COMP:10460"/>
        <dbReference type="Rhea" id="RHEA-COMP:10461"/>
        <dbReference type="Rhea" id="RHEA-COMP:14737"/>
        <dbReference type="Rhea" id="RHEA-COMP:14739"/>
        <dbReference type="ChEBI" id="CHEBI:13193"/>
        <dbReference type="ChEBI" id="CHEBI:15378"/>
        <dbReference type="ChEBI" id="CHEBI:17319"/>
        <dbReference type="ChEBI" id="CHEBI:17499"/>
        <dbReference type="ChEBI" id="CHEBI:29917"/>
        <dbReference type="ChEBI" id="CHEBI:29961"/>
        <dbReference type="ChEBI" id="CHEBI:57844"/>
        <dbReference type="ChEBI" id="CHEBI:57856"/>
        <dbReference type="ChEBI" id="CHEBI:59789"/>
        <dbReference type="ChEBI" id="CHEBI:64428"/>
        <dbReference type="ChEBI" id="CHEBI:73599"/>
        <dbReference type="EC" id="2.8.4.4"/>
    </reaction>
</comment>
<dbReference type="SFLD" id="SFLDG01082">
    <property type="entry name" value="B12-binding_domain_containing"/>
    <property type="match status" value="1"/>
</dbReference>
<keyword evidence="14" id="KW-0689">Ribosomal protein</keyword>
<comment type="similarity">
    <text evidence="10">Belongs to the methylthiotransferase family. RimO subfamily.</text>
</comment>
<dbReference type="GO" id="GO:0035599">
    <property type="term" value="F:aspartic acid methylthiotransferase activity"/>
    <property type="evidence" value="ECO:0007669"/>
    <property type="project" value="TreeGrafter"/>
</dbReference>
<dbReference type="InterPro" id="IPR058240">
    <property type="entry name" value="rSAM_sf"/>
</dbReference>
<dbReference type="EC" id="2.8.4.4" evidence="10"/>
<comment type="function">
    <text evidence="10">Catalyzes the methylthiolation of an aspartic acid residue of ribosomal protein uS12.</text>
</comment>
<keyword evidence="14" id="KW-0687">Ribonucleoprotein</keyword>
<evidence type="ECO:0000256" key="3">
    <source>
        <dbReference type="ARBA" id="ARBA00022490"/>
    </source>
</evidence>
<dbReference type="InterPro" id="IPR020612">
    <property type="entry name" value="Methylthiotransferase_CS"/>
</dbReference>
<dbReference type="SMART" id="SM00729">
    <property type="entry name" value="Elp3"/>
    <property type="match status" value="1"/>
</dbReference>
<feature type="binding site" evidence="10">
    <location>
        <position position="162"/>
    </location>
    <ligand>
        <name>[4Fe-4S] cluster</name>
        <dbReference type="ChEBI" id="CHEBI:49883"/>
        <label>2</label>
        <note>4Fe-4S-S-AdoMet</note>
    </ligand>
</feature>
<evidence type="ECO:0000256" key="10">
    <source>
        <dbReference type="HAMAP-Rule" id="MF_01865"/>
    </source>
</evidence>
<evidence type="ECO:0000256" key="6">
    <source>
        <dbReference type="ARBA" id="ARBA00022723"/>
    </source>
</evidence>
<dbReference type="GO" id="GO:0103039">
    <property type="term" value="F:protein methylthiotransferase activity"/>
    <property type="evidence" value="ECO:0007669"/>
    <property type="project" value="UniProtKB-EC"/>
</dbReference>
<dbReference type="Pfam" id="PF00919">
    <property type="entry name" value="UPF0004"/>
    <property type="match status" value="1"/>
</dbReference>
<dbReference type="GeneID" id="78276912"/>
<dbReference type="SFLD" id="SFLDG01061">
    <property type="entry name" value="methylthiotransferase"/>
    <property type="match status" value="1"/>
</dbReference>
<dbReference type="GO" id="GO:0051539">
    <property type="term" value="F:4 iron, 4 sulfur cluster binding"/>
    <property type="evidence" value="ECO:0007669"/>
    <property type="project" value="UniProtKB-UniRule"/>
</dbReference>
<dbReference type="Gene3D" id="3.40.50.12160">
    <property type="entry name" value="Methylthiotransferase, N-terminal domain"/>
    <property type="match status" value="1"/>
</dbReference>
<dbReference type="PROSITE" id="PS51918">
    <property type="entry name" value="RADICAL_SAM"/>
    <property type="match status" value="1"/>
</dbReference>
<protein>
    <recommendedName>
        <fullName evidence="10">Ribosomal protein uS12 methylthiotransferase RimO</fullName>
        <shortName evidence="10">uS12 MTTase</shortName>
        <shortName evidence="10">uS12 methylthiotransferase</shortName>
        <ecNumber evidence="10">2.8.4.4</ecNumber>
    </recommendedName>
    <alternativeName>
        <fullName evidence="10">Ribosomal protein uS12 (aspartate-C(3))-methylthiotransferase</fullName>
    </alternativeName>
    <alternativeName>
        <fullName evidence="10">Ribosome maturation factor RimO</fullName>
    </alternativeName>
</protein>
<dbReference type="InterPro" id="IPR005840">
    <property type="entry name" value="Ribosomal_uS12_MeSTrfase_RimO"/>
</dbReference>
<evidence type="ECO:0000256" key="1">
    <source>
        <dbReference type="ARBA" id="ARBA00003234"/>
    </source>
</evidence>
<dbReference type="InterPro" id="IPR038135">
    <property type="entry name" value="Methylthiotransferase_N_sf"/>
</dbReference>
<evidence type="ECO:0000256" key="4">
    <source>
        <dbReference type="ARBA" id="ARBA00022679"/>
    </source>
</evidence>
<dbReference type="Proteomes" id="UP000757890">
    <property type="component" value="Unassembled WGS sequence"/>
</dbReference>